<dbReference type="RefSeq" id="WP_273134870.1">
    <property type="nucleotide sequence ID" value="NZ_VMRX01000049.1"/>
</dbReference>
<comment type="caution">
    <text evidence="10">The sequence shown here is derived from an EMBL/GenBank/DDBJ whole genome shotgun (WGS) entry which is preliminary data.</text>
</comment>
<comment type="catalytic activity">
    <reaction evidence="6">
        <text>a 2'-deoxyadenosine in DNA + S-adenosyl-L-methionine = an N(6)-methyl-2'-deoxyadenosine in DNA + S-adenosyl-L-homocysteine + H(+)</text>
        <dbReference type="Rhea" id="RHEA:15197"/>
        <dbReference type="Rhea" id="RHEA-COMP:12418"/>
        <dbReference type="Rhea" id="RHEA-COMP:12419"/>
        <dbReference type="ChEBI" id="CHEBI:15378"/>
        <dbReference type="ChEBI" id="CHEBI:57856"/>
        <dbReference type="ChEBI" id="CHEBI:59789"/>
        <dbReference type="ChEBI" id="CHEBI:90615"/>
        <dbReference type="ChEBI" id="CHEBI:90616"/>
        <dbReference type="EC" id="2.1.1.72"/>
    </reaction>
</comment>
<feature type="domain" description="DNA methylase adenine-specific" evidence="7">
    <location>
        <begin position="296"/>
        <end position="338"/>
    </location>
</feature>
<keyword evidence="3 10" id="KW-0489">Methyltransferase</keyword>
<dbReference type="InterPro" id="IPR050953">
    <property type="entry name" value="N4_N6_ade-DNA_methylase"/>
</dbReference>
<sequence>MKNIENFINQVVVTFKTGAATEHSYRSSFENLFASLNEEITALNEPKRVKCGAPDFIIQKGGLVVGHLEAKDLTVDIRNLKGYAQEQKRRYLDALPNLIYSNGLDWEFYRDGELVESVTIGTLDKTICPDESQYAKLESLLSDFVVQTPLSITSPRELAVRMAGKAKLIKSVFYNALADDLKNLADTELASQFKTFQENLIHEIQPEEFSDIYAETICYGMFAARLHDDTLETFSRHEALDKLPKTNPFLKNLFGYVAGSGLDERIAWIIDDLADIFRATDVASIMAGFGKLTGREDPFLHFYETFLAEYNPDKRKSRGVWYTPEPVVNFIVRAVDEVLQNDFGLVDGLADISKVKIEWDTGQRKLTKQGKPTADGKNAIVEKEVHRVQVLDPATGTGTFLAEVIKQIAPKVKGVAPGMWNGYVENELMPRIHGFEILMASYAMCHLKLDMVLTELGYTPSNNPPRQSVYLTNSLEEGDPPNYELPFARWLANEVKLANTIKRDMPIMCVIGNPPYLGEGGASEGWIGALMDDYKKEPGGKERLKERNTKWLNDLYVKFIRMSSRLIEKNSEGVLGFITNHGYLDNPTFRGMRWHLLQTFDKIWVLDLHGSSKKREKAPDGSKDANVFDIMQGVSIIIAVKKKESGGGLAEVMHGDLWGDRAGKYKTLSEYGLADGLFEKLDVMPPRYPFVQRNWSGFERYQDGFAINEFMPVNGNGIVTKRDKLNIHHAPDGVKQVVDDFLKLDEHVVRSKYNLPKDVRDWKYSWAKQDIEKEAPNVPVQAIGYRLFDRRYIFYSGRARGLVGWPVAQVMRHYIRGKNIGLLTAKAHRDTDFAHAFITDLPTEAIHFSATTGSNAMNFPLYLYPESGLHDTERQINFNPELYSRLQKLAEHPDYGTPDEVEVFDYIYGVLHCRSYRDTYAEYLRTDFPRIPWPSSSDEFWRVSSQGAALRKLHLMEPTAVGDAPYPFEGDGDNLVDTIGKNSYRGGEVWINKSQYFANVPEVAWDFFIGGYQPAQKWLKDRKGHALTFDDVRHYQRIIKVLAETDRIMSEINIALDTV</sequence>
<feature type="domain" description="Type ISP restriction-modification enzyme LLaBIII C-terminal specificity" evidence="9">
    <location>
        <begin position="709"/>
        <end position="1050"/>
    </location>
</feature>
<dbReference type="PRINTS" id="PR00507">
    <property type="entry name" value="N12N6MTFRASE"/>
</dbReference>
<dbReference type="GO" id="GO:0008170">
    <property type="term" value="F:N-methyltransferase activity"/>
    <property type="evidence" value="ECO:0007669"/>
    <property type="project" value="InterPro"/>
</dbReference>
<evidence type="ECO:0000256" key="1">
    <source>
        <dbReference type="ARBA" id="ARBA00006594"/>
    </source>
</evidence>
<dbReference type="EMBL" id="VMRX01000049">
    <property type="protein sequence ID" value="TVT31023.1"/>
    <property type="molecule type" value="Genomic_DNA"/>
</dbReference>
<evidence type="ECO:0000256" key="5">
    <source>
        <dbReference type="ARBA" id="ARBA00022691"/>
    </source>
</evidence>
<proteinExistence type="inferred from homology"/>
<reference evidence="10 11" key="1">
    <citation type="submission" date="2019-07" db="EMBL/GenBank/DDBJ databases">
        <title>The pathways for chlorine oxyanion respiration interact through the shared metabolite chlorate.</title>
        <authorList>
            <person name="Barnum T.P."/>
            <person name="Cheng Y."/>
            <person name="Hill K.A."/>
            <person name="Lucas L.N."/>
            <person name="Carlson H.K."/>
            <person name="Coates J.D."/>
        </authorList>
    </citation>
    <scope>NUCLEOTIDE SEQUENCE [LARGE SCALE GENOMIC DNA]</scope>
    <source>
        <strain evidence="10">UCB</strain>
    </source>
</reference>
<dbReference type="EC" id="2.1.1.72" evidence="2"/>
<organism evidence="10 11">
    <name type="scientific">Marinobacter vinifirmus</name>
    <dbReference type="NCBI Taxonomy" id="355591"/>
    <lineage>
        <taxon>Bacteria</taxon>
        <taxon>Pseudomonadati</taxon>
        <taxon>Pseudomonadota</taxon>
        <taxon>Gammaproteobacteria</taxon>
        <taxon>Pseudomonadales</taxon>
        <taxon>Marinobacteraceae</taxon>
        <taxon>Marinobacter</taxon>
    </lineage>
</organism>
<dbReference type="Pfam" id="PF02384">
    <property type="entry name" value="N6_Mtase"/>
    <property type="match status" value="1"/>
</dbReference>
<dbReference type="PANTHER" id="PTHR33841">
    <property type="entry name" value="DNA METHYLTRANSFERASE YEEA-RELATED"/>
    <property type="match status" value="1"/>
</dbReference>
<dbReference type="GO" id="GO:0006304">
    <property type="term" value="P:DNA modification"/>
    <property type="evidence" value="ECO:0007669"/>
    <property type="project" value="InterPro"/>
</dbReference>
<evidence type="ECO:0000313" key="10">
    <source>
        <dbReference type="EMBL" id="TVT31023.1"/>
    </source>
</evidence>
<dbReference type="InterPro" id="IPR041635">
    <property type="entry name" value="Type_ISP_LLaBIII_C"/>
</dbReference>
<dbReference type="Pfam" id="PF07669">
    <property type="entry name" value="Eco57I"/>
    <property type="match status" value="1"/>
</dbReference>
<evidence type="ECO:0000259" key="9">
    <source>
        <dbReference type="Pfam" id="PF18135"/>
    </source>
</evidence>
<dbReference type="Proteomes" id="UP000319142">
    <property type="component" value="Unassembled WGS sequence"/>
</dbReference>
<dbReference type="GO" id="GO:0009007">
    <property type="term" value="F:site-specific DNA-methyltransferase (adenine-specific) activity"/>
    <property type="evidence" value="ECO:0007669"/>
    <property type="project" value="UniProtKB-EC"/>
</dbReference>
<comment type="similarity">
    <text evidence="1">Belongs to the N(4)/N(6)-methyltransferase family.</text>
</comment>
<evidence type="ECO:0000259" key="7">
    <source>
        <dbReference type="Pfam" id="PF02384"/>
    </source>
</evidence>
<evidence type="ECO:0000256" key="2">
    <source>
        <dbReference type="ARBA" id="ARBA00011900"/>
    </source>
</evidence>
<keyword evidence="4" id="KW-0808">Transferase</keyword>
<keyword evidence="5" id="KW-0949">S-adenosyl-L-methionine</keyword>
<evidence type="ECO:0000256" key="6">
    <source>
        <dbReference type="ARBA" id="ARBA00047942"/>
    </source>
</evidence>
<evidence type="ECO:0000313" key="11">
    <source>
        <dbReference type="Proteomes" id="UP000319142"/>
    </source>
</evidence>
<evidence type="ECO:0000256" key="3">
    <source>
        <dbReference type="ARBA" id="ARBA00022603"/>
    </source>
</evidence>
<name>A0A558B3H3_9GAMM</name>
<accession>A0A558B3H3</accession>
<gene>
    <name evidence="10" type="ORF">FHK81_15770</name>
</gene>
<dbReference type="SUPFAM" id="SSF53335">
    <property type="entry name" value="S-adenosyl-L-methionine-dependent methyltransferases"/>
    <property type="match status" value="1"/>
</dbReference>
<dbReference type="InterPro" id="IPR029063">
    <property type="entry name" value="SAM-dependent_MTases_sf"/>
</dbReference>
<dbReference type="Pfam" id="PF18135">
    <property type="entry name" value="Type_ISP_C"/>
    <property type="match status" value="1"/>
</dbReference>
<evidence type="ECO:0000259" key="8">
    <source>
        <dbReference type="Pfam" id="PF07669"/>
    </source>
</evidence>
<feature type="domain" description="Type II methyltransferase M.TaqI-like" evidence="8">
    <location>
        <begin position="502"/>
        <end position="608"/>
    </location>
</feature>
<dbReference type="GO" id="GO:0032259">
    <property type="term" value="P:methylation"/>
    <property type="evidence" value="ECO:0007669"/>
    <property type="project" value="UniProtKB-KW"/>
</dbReference>
<dbReference type="InterPro" id="IPR003356">
    <property type="entry name" value="DNA_methylase_A-5"/>
</dbReference>
<dbReference type="AlphaFoldDB" id="A0A558B3H3"/>
<dbReference type="Gene3D" id="3.40.50.150">
    <property type="entry name" value="Vaccinia Virus protein VP39"/>
    <property type="match status" value="1"/>
</dbReference>
<protein>
    <recommendedName>
        <fullName evidence="2">site-specific DNA-methyltransferase (adenine-specific)</fullName>
        <ecNumber evidence="2">2.1.1.72</ecNumber>
    </recommendedName>
</protein>
<dbReference type="InterPro" id="IPR011639">
    <property type="entry name" value="MethylTrfase_TaqI-like_dom"/>
</dbReference>
<dbReference type="PANTHER" id="PTHR33841:SF1">
    <property type="entry name" value="DNA METHYLTRANSFERASE A"/>
    <property type="match status" value="1"/>
</dbReference>
<dbReference type="GO" id="GO:0003677">
    <property type="term" value="F:DNA binding"/>
    <property type="evidence" value="ECO:0007669"/>
    <property type="project" value="InterPro"/>
</dbReference>
<evidence type="ECO:0000256" key="4">
    <source>
        <dbReference type="ARBA" id="ARBA00022679"/>
    </source>
</evidence>